<proteinExistence type="predicted"/>
<dbReference type="Proteomes" id="UP000241769">
    <property type="component" value="Unassembled WGS sequence"/>
</dbReference>
<dbReference type="AlphaFoldDB" id="A0A2P6MXD7"/>
<organism evidence="1 2">
    <name type="scientific">Planoprotostelium fungivorum</name>
    <dbReference type="NCBI Taxonomy" id="1890364"/>
    <lineage>
        <taxon>Eukaryota</taxon>
        <taxon>Amoebozoa</taxon>
        <taxon>Evosea</taxon>
        <taxon>Variosea</taxon>
        <taxon>Cavosteliida</taxon>
        <taxon>Cavosteliaceae</taxon>
        <taxon>Planoprotostelium</taxon>
    </lineage>
</organism>
<protein>
    <submittedName>
        <fullName evidence="1">Uncharacterized protein</fullName>
    </submittedName>
</protein>
<reference evidence="1 2" key="1">
    <citation type="journal article" date="2018" name="Genome Biol. Evol.">
        <title>Multiple Roots of Fruiting Body Formation in Amoebozoa.</title>
        <authorList>
            <person name="Hillmann F."/>
            <person name="Forbes G."/>
            <person name="Novohradska S."/>
            <person name="Ferling I."/>
            <person name="Riege K."/>
            <person name="Groth M."/>
            <person name="Westermann M."/>
            <person name="Marz M."/>
            <person name="Spaller T."/>
            <person name="Winckler T."/>
            <person name="Schaap P."/>
            <person name="Glockner G."/>
        </authorList>
    </citation>
    <scope>NUCLEOTIDE SEQUENCE [LARGE SCALE GENOMIC DNA]</scope>
    <source>
        <strain evidence="1 2">Jena</strain>
    </source>
</reference>
<keyword evidence="2" id="KW-1185">Reference proteome</keyword>
<dbReference type="EMBL" id="MDYQ01000330">
    <property type="protein sequence ID" value="PRP76392.1"/>
    <property type="molecule type" value="Genomic_DNA"/>
</dbReference>
<dbReference type="InParanoid" id="A0A2P6MXD7"/>
<evidence type="ECO:0000313" key="1">
    <source>
        <dbReference type="EMBL" id="PRP76392.1"/>
    </source>
</evidence>
<gene>
    <name evidence="1" type="ORF">PROFUN_15246</name>
</gene>
<evidence type="ECO:0000313" key="2">
    <source>
        <dbReference type="Proteomes" id="UP000241769"/>
    </source>
</evidence>
<sequence>MEKRNLLLNRPSTLLACNHVQSGYTTVPQYRGSDNRGFTARLCPLFGRSAYSASSADFASIDGLKMLFITSQPR</sequence>
<accession>A0A2P6MXD7</accession>
<name>A0A2P6MXD7_9EUKA</name>
<comment type="caution">
    <text evidence="1">The sequence shown here is derived from an EMBL/GenBank/DDBJ whole genome shotgun (WGS) entry which is preliminary data.</text>
</comment>